<proteinExistence type="predicted"/>
<gene>
    <name evidence="1" type="ORF">DZC75_10720</name>
</gene>
<sequence length="112" mass="11663">MSKTLHGTAKVQVGDRTLVLKPTLKAVRFIESRFGGLRAASQSLHAVSVDAVALVIAAGAGVEGEDIEAFTEEVWQQGAAELTPAATAFLSVLYNPRGGDAGKEQAEKESAP</sequence>
<accession>A0AAI8KBC5</accession>
<protein>
    <submittedName>
        <fullName evidence="1">Uncharacterized protein</fullName>
    </submittedName>
</protein>
<dbReference type="AlphaFoldDB" id="A0AAI8KBC5"/>
<reference evidence="1 2" key="1">
    <citation type="submission" date="2018-08" db="EMBL/GenBank/DDBJ databases">
        <authorList>
            <person name="Lee Y."/>
            <person name="Kakembo D."/>
        </authorList>
    </citation>
    <scope>NUCLEOTIDE SEQUENCE [LARGE SCALE GENOMIC DNA]</scope>
    <source>
        <strain evidence="1 2">JBCS1880</strain>
    </source>
</reference>
<name>A0AAI8KBC5_9PSED</name>
<evidence type="ECO:0000313" key="1">
    <source>
        <dbReference type="EMBL" id="AXO88446.1"/>
    </source>
</evidence>
<keyword evidence="2" id="KW-1185">Reference proteome</keyword>
<dbReference type="RefSeq" id="WP_116888261.1">
    <property type="nucleotide sequence ID" value="NZ_CP031641.1"/>
</dbReference>
<evidence type="ECO:0000313" key="2">
    <source>
        <dbReference type="Proteomes" id="UP000258127"/>
    </source>
</evidence>
<dbReference type="Proteomes" id="UP000258127">
    <property type="component" value="Chromosome"/>
</dbReference>
<organism evidence="1 2">
    <name type="scientific">Pseudomonas parafulva</name>
    <dbReference type="NCBI Taxonomy" id="157782"/>
    <lineage>
        <taxon>Bacteria</taxon>
        <taxon>Pseudomonadati</taxon>
        <taxon>Pseudomonadota</taxon>
        <taxon>Gammaproteobacteria</taxon>
        <taxon>Pseudomonadales</taxon>
        <taxon>Pseudomonadaceae</taxon>
        <taxon>Pseudomonas</taxon>
    </lineage>
</organism>
<dbReference type="EMBL" id="CP031641">
    <property type="protein sequence ID" value="AXO88446.1"/>
    <property type="molecule type" value="Genomic_DNA"/>
</dbReference>